<evidence type="ECO:0000256" key="7">
    <source>
        <dbReference type="ARBA" id="ARBA00022840"/>
    </source>
</evidence>
<comment type="similarity">
    <text evidence="2">Belongs to the class-II aminoacyl-tRNA synthetase family.</text>
</comment>
<dbReference type="AlphaFoldDB" id="A0A0H5R442"/>
<protein>
    <recommendedName>
        <fullName evidence="3">asparagine--tRNA ligase</fullName>
        <ecNumber evidence="3">6.1.1.22</ecNumber>
    </recommendedName>
    <alternativeName>
        <fullName evidence="10">Asparaginyl-tRNA synthetase</fullName>
    </alternativeName>
</protein>
<dbReference type="InterPro" id="IPR004365">
    <property type="entry name" value="NA-bd_OB_tRNA"/>
</dbReference>
<evidence type="ECO:0000256" key="6">
    <source>
        <dbReference type="ARBA" id="ARBA00022741"/>
    </source>
</evidence>
<dbReference type="GO" id="GO:0005524">
    <property type="term" value="F:ATP binding"/>
    <property type="evidence" value="ECO:0007669"/>
    <property type="project" value="UniProtKB-KW"/>
</dbReference>
<dbReference type="InterPro" id="IPR004522">
    <property type="entry name" value="Asn-tRNA-ligase"/>
</dbReference>
<evidence type="ECO:0000313" key="14">
    <source>
        <dbReference type="EMBL" id="CRZ08975.1"/>
    </source>
</evidence>
<evidence type="ECO:0000256" key="5">
    <source>
        <dbReference type="ARBA" id="ARBA00022598"/>
    </source>
</evidence>
<evidence type="ECO:0000256" key="4">
    <source>
        <dbReference type="ARBA" id="ARBA00022490"/>
    </source>
</evidence>
<evidence type="ECO:0000256" key="9">
    <source>
        <dbReference type="ARBA" id="ARBA00023146"/>
    </source>
</evidence>
<evidence type="ECO:0000259" key="13">
    <source>
        <dbReference type="PROSITE" id="PS50862"/>
    </source>
</evidence>
<comment type="subcellular location">
    <subcellularLocation>
        <location evidence="1">Cytoplasm</location>
    </subcellularLocation>
</comment>
<evidence type="ECO:0000256" key="10">
    <source>
        <dbReference type="ARBA" id="ARBA00029886"/>
    </source>
</evidence>
<dbReference type="EMBL" id="HACM01008533">
    <property type="protein sequence ID" value="CRZ08975.1"/>
    <property type="molecule type" value="Transcribed_RNA"/>
</dbReference>
<dbReference type="InterPro" id="IPR006195">
    <property type="entry name" value="aa-tRNA-synth_II"/>
</dbReference>
<comment type="catalytic activity">
    <reaction evidence="11">
        <text>tRNA(Asn) + L-asparagine + ATP = L-asparaginyl-tRNA(Asn) + AMP + diphosphate + H(+)</text>
        <dbReference type="Rhea" id="RHEA:11180"/>
        <dbReference type="Rhea" id="RHEA-COMP:9659"/>
        <dbReference type="Rhea" id="RHEA-COMP:9674"/>
        <dbReference type="ChEBI" id="CHEBI:15378"/>
        <dbReference type="ChEBI" id="CHEBI:30616"/>
        <dbReference type="ChEBI" id="CHEBI:33019"/>
        <dbReference type="ChEBI" id="CHEBI:58048"/>
        <dbReference type="ChEBI" id="CHEBI:78442"/>
        <dbReference type="ChEBI" id="CHEBI:78515"/>
        <dbReference type="ChEBI" id="CHEBI:456215"/>
        <dbReference type="EC" id="6.1.1.22"/>
    </reaction>
</comment>
<dbReference type="PANTHER" id="PTHR22594:SF16">
    <property type="entry name" value="ASPARAGINE--TRNA LIGASE, CYTOPLASMIC"/>
    <property type="match status" value="1"/>
</dbReference>
<evidence type="ECO:0000256" key="12">
    <source>
        <dbReference type="SAM" id="MobiDB-lite"/>
    </source>
</evidence>
<keyword evidence="8" id="KW-0648">Protein biosynthesis</keyword>
<dbReference type="CDD" id="cd00776">
    <property type="entry name" value="AsxRS_core"/>
    <property type="match status" value="1"/>
</dbReference>
<dbReference type="PROSITE" id="PS50862">
    <property type="entry name" value="AA_TRNA_LIGASE_II"/>
    <property type="match status" value="1"/>
</dbReference>
<evidence type="ECO:0000256" key="2">
    <source>
        <dbReference type="ARBA" id="ARBA00008226"/>
    </source>
</evidence>
<dbReference type="InterPro" id="IPR012340">
    <property type="entry name" value="NA-bd_OB-fold"/>
</dbReference>
<dbReference type="PANTHER" id="PTHR22594">
    <property type="entry name" value="ASPARTYL/LYSYL-TRNA SYNTHETASE"/>
    <property type="match status" value="1"/>
</dbReference>
<proteinExistence type="inferred from homology"/>
<keyword evidence="6" id="KW-0547">Nucleotide-binding</keyword>
<dbReference type="GO" id="GO:0006421">
    <property type="term" value="P:asparaginyl-tRNA aminoacylation"/>
    <property type="evidence" value="ECO:0007669"/>
    <property type="project" value="InterPro"/>
</dbReference>
<dbReference type="SUPFAM" id="SSF50249">
    <property type="entry name" value="Nucleic acid-binding proteins"/>
    <property type="match status" value="1"/>
</dbReference>
<organism evidence="14">
    <name type="scientific">Spongospora subterranea</name>
    <dbReference type="NCBI Taxonomy" id="70186"/>
    <lineage>
        <taxon>Eukaryota</taxon>
        <taxon>Sar</taxon>
        <taxon>Rhizaria</taxon>
        <taxon>Endomyxa</taxon>
        <taxon>Phytomyxea</taxon>
        <taxon>Plasmodiophorida</taxon>
        <taxon>Plasmodiophoridae</taxon>
        <taxon>Spongospora</taxon>
    </lineage>
</organism>
<name>A0A0H5R442_9EUKA</name>
<dbReference type="InterPro" id="IPR045864">
    <property type="entry name" value="aa-tRNA-synth_II/BPL/LPL"/>
</dbReference>
<reference evidence="14" key="1">
    <citation type="submission" date="2015-04" db="EMBL/GenBank/DDBJ databases">
        <title>The genome sequence of the plant pathogenic Rhizarian Plasmodiophora brassicae reveals insights in its biotrophic life cycle and the origin of chitin synthesis.</title>
        <authorList>
            <person name="Schwelm A."/>
            <person name="Fogelqvist J."/>
            <person name="Knaust A."/>
            <person name="Julke S."/>
            <person name="Lilja T."/>
            <person name="Dhandapani V."/>
            <person name="Bonilla-Rosso G."/>
            <person name="Karlsson M."/>
            <person name="Shevchenko A."/>
            <person name="Choi S.R."/>
            <person name="Kim H.G."/>
            <person name="Park J.Y."/>
            <person name="Lim Y.P."/>
            <person name="Ludwig-Muller J."/>
            <person name="Dixelius C."/>
        </authorList>
    </citation>
    <scope>NUCLEOTIDE SEQUENCE</scope>
    <source>
        <tissue evidence="14">Potato root galls</tissue>
    </source>
</reference>
<dbReference type="GO" id="GO:0004816">
    <property type="term" value="F:asparagine-tRNA ligase activity"/>
    <property type="evidence" value="ECO:0007669"/>
    <property type="project" value="UniProtKB-EC"/>
</dbReference>
<keyword evidence="7" id="KW-0067">ATP-binding</keyword>
<dbReference type="InterPro" id="IPR004364">
    <property type="entry name" value="Aa-tRNA-synt_II"/>
</dbReference>
<dbReference type="Gene3D" id="2.40.50.140">
    <property type="entry name" value="Nucleic acid-binding proteins"/>
    <property type="match status" value="1"/>
</dbReference>
<dbReference type="InterPro" id="IPR002312">
    <property type="entry name" value="Asp/Asn-tRNA-synth_IIb"/>
</dbReference>
<keyword evidence="4" id="KW-0963">Cytoplasm</keyword>
<dbReference type="PRINTS" id="PR01042">
    <property type="entry name" value="TRNASYNTHASP"/>
</dbReference>
<dbReference type="GO" id="GO:0003676">
    <property type="term" value="F:nucleic acid binding"/>
    <property type="evidence" value="ECO:0007669"/>
    <property type="project" value="InterPro"/>
</dbReference>
<dbReference type="SUPFAM" id="SSF55681">
    <property type="entry name" value="Class II aaRS and biotin synthetases"/>
    <property type="match status" value="1"/>
</dbReference>
<dbReference type="Pfam" id="PF00152">
    <property type="entry name" value="tRNA-synt_2"/>
    <property type="match status" value="1"/>
</dbReference>
<feature type="domain" description="Aminoacyl-transfer RNA synthetases class-II family profile" evidence="13">
    <location>
        <begin position="215"/>
        <end position="509"/>
    </location>
</feature>
<evidence type="ECO:0000256" key="11">
    <source>
        <dbReference type="ARBA" id="ARBA00047844"/>
    </source>
</evidence>
<accession>A0A0H5R442</accession>
<dbReference type="NCBIfam" id="TIGR00457">
    <property type="entry name" value="asnS"/>
    <property type="match status" value="1"/>
</dbReference>
<evidence type="ECO:0000256" key="1">
    <source>
        <dbReference type="ARBA" id="ARBA00004496"/>
    </source>
</evidence>
<dbReference type="GO" id="GO:0005737">
    <property type="term" value="C:cytoplasm"/>
    <property type="evidence" value="ECO:0007669"/>
    <property type="project" value="UniProtKB-SubCell"/>
</dbReference>
<feature type="region of interest" description="Disordered" evidence="12">
    <location>
        <begin position="45"/>
        <end position="67"/>
    </location>
</feature>
<feature type="non-terminal residue" evidence="14">
    <location>
        <position position="1"/>
    </location>
</feature>
<keyword evidence="9" id="KW-0030">Aminoacyl-tRNA synthetase</keyword>
<dbReference type="Pfam" id="PF01336">
    <property type="entry name" value="tRNA_anti-codon"/>
    <property type="match status" value="1"/>
</dbReference>
<dbReference type="CDD" id="cd04323">
    <property type="entry name" value="AsnRS_cyto_like_N"/>
    <property type="match status" value="1"/>
</dbReference>
<dbReference type="Gene3D" id="3.30.930.10">
    <property type="entry name" value="Bira Bifunctional Protein, Domain 2"/>
    <property type="match status" value="1"/>
</dbReference>
<sequence length="517" mass="58625">HLRNITILLLPYVCGKMSTTEAMAGTEAISKSALKKEMKMAKIQAQKAARAASRPTPQPTSEQTTTETQYVDEIELDTSMDEPTLIHVKDTKDYVEQRVQLKGWVQTRRNQGSMIFLFIRDGTGFPASLQVVLIGDLCKTRSAQKLTREATVHVFGTIFADERAPGGVELRVDYWKLIGASDVDLENRFNKESHSDVLLDNRYLDMRSSRFGSILKIRSMVTQCLREHFFSKDFFEVTPPTLVQTEVEGGSDLFTVDYFGEPAYLTQSSQLYLETAIPSLGSVFCILPSYRAEQSRTRRHLSEFTHVEGEMAFYNFEQMLCFLEDMVVSVSENIIAKAGPMLQSLNPSFTAPSRPFLRMSYADAIVWLNEHGVLNEETQKPFVFGDGIPEAPERHMTDTINRPILLHGFPVEQKPFYMPPAEDDSRVTQSVDLLMPGVGEIVGGSMRVWDLELLMKNYEAKGLDPKPYFWYNDLRKYGSCPHGGFGLGLERFLCWVMGLHHIREAVMYPRFIGRCAP</sequence>
<evidence type="ECO:0000256" key="8">
    <source>
        <dbReference type="ARBA" id="ARBA00022917"/>
    </source>
</evidence>
<evidence type="ECO:0000256" key="3">
    <source>
        <dbReference type="ARBA" id="ARBA00012816"/>
    </source>
</evidence>
<keyword evidence="5" id="KW-0436">Ligase</keyword>
<dbReference type="EC" id="6.1.1.22" evidence="3"/>